<reference evidence="1" key="1">
    <citation type="submission" date="2021-01" db="EMBL/GenBank/DDBJ databases">
        <title>Modified the classification status of verrucomicrobia.</title>
        <authorList>
            <person name="Feng X."/>
        </authorList>
    </citation>
    <scope>NUCLEOTIDE SEQUENCE</scope>
    <source>
        <strain evidence="1">KCTC 13126</strain>
    </source>
</reference>
<dbReference type="EMBL" id="JAENIL010000012">
    <property type="protein sequence ID" value="MBK1876759.1"/>
    <property type="molecule type" value="Genomic_DNA"/>
</dbReference>
<evidence type="ECO:0000313" key="1">
    <source>
        <dbReference type="EMBL" id="MBK1876759.1"/>
    </source>
</evidence>
<sequence>MAEQPYKFRKSVERLIANFRGIPENYPGEASKSERPLANVLDRVLNKYKIGQEKIEDRILQNWPHIVGPANAPHCSPSRIERERTLFISVSNPVIRQELQFHKRDILQNIHHLEGGKKIRNLVFKSG</sequence>
<dbReference type="PANTHER" id="PTHR36456:SF1">
    <property type="entry name" value="UPF0232 PROTEIN SCO3875"/>
    <property type="match status" value="1"/>
</dbReference>
<protein>
    <submittedName>
        <fullName evidence="1">DUF721 domain-containing protein</fullName>
    </submittedName>
</protein>
<dbReference type="InterPro" id="IPR007922">
    <property type="entry name" value="DciA-like"/>
</dbReference>
<dbReference type="RefSeq" id="WP_200354976.1">
    <property type="nucleotide sequence ID" value="NZ_JAENIL010000012.1"/>
</dbReference>
<organism evidence="1 2">
    <name type="scientific">Pelagicoccus mobilis</name>
    <dbReference type="NCBI Taxonomy" id="415221"/>
    <lineage>
        <taxon>Bacteria</taxon>
        <taxon>Pseudomonadati</taxon>
        <taxon>Verrucomicrobiota</taxon>
        <taxon>Opitutia</taxon>
        <taxon>Puniceicoccales</taxon>
        <taxon>Pelagicoccaceae</taxon>
        <taxon>Pelagicoccus</taxon>
    </lineage>
</organism>
<accession>A0A934RZM4</accession>
<dbReference type="Pfam" id="PF05258">
    <property type="entry name" value="DciA"/>
    <property type="match status" value="1"/>
</dbReference>
<name>A0A934RZM4_9BACT</name>
<dbReference type="AlphaFoldDB" id="A0A934RZM4"/>
<keyword evidence="2" id="KW-1185">Reference proteome</keyword>
<dbReference type="PANTHER" id="PTHR36456">
    <property type="entry name" value="UPF0232 PROTEIN SCO3875"/>
    <property type="match status" value="1"/>
</dbReference>
<dbReference type="Proteomes" id="UP000617628">
    <property type="component" value="Unassembled WGS sequence"/>
</dbReference>
<evidence type="ECO:0000313" key="2">
    <source>
        <dbReference type="Proteomes" id="UP000617628"/>
    </source>
</evidence>
<comment type="caution">
    <text evidence="1">The sequence shown here is derived from an EMBL/GenBank/DDBJ whole genome shotgun (WGS) entry which is preliminary data.</text>
</comment>
<proteinExistence type="predicted"/>
<gene>
    <name evidence="1" type="ORF">JIN87_07765</name>
</gene>